<evidence type="ECO:0000313" key="2">
    <source>
        <dbReference type="EMBL" id="TTT79195.1"/>
    </source>
</evidence>
<dbReference type="Proteomes" id="UP000319801">
    <property type="component" value="Unassembled WGS sequence"/>
</dbReference>
<proteinExistence type="predicted"/>
<feature type="region of interest" description="Disordered" evidence="1">
    <location>
        <begin position="45"/>
        <end position="105"/>
    </location>
</feature>
<dbReference type="EMBL" id="VCAZ01000286">
    <property type="protein sequence ID" value="TTT79195.1"/>
    <property type="molecule type" value="Genomic_DNA"/>
</dbReference>
<evidence type="ECO:0000313" key="3">
    <source>
        <dbReference type="Proteomes" id="UP000319801"/>
    </source>
</evidence>
<organism evidence="2 3">
    <name type="scientific">Bagarius yarrelli</name>
    <name type="common">Goonch</name>
    <name type="synonym">Bagrus yarrelli</name>
    <dbReference type="NCBI Taxonomy" id="175774"/>
    <lineage>
        <taxon>Eukaryota</taxon>
        <taxon>Metazoa</taxon>
        <taxon>Chordata</taxon>
        <taxon>Craniata</taxon>
        <taxon>Vertebrata</taxon>
        <taxon>Euteleostomi</taxon>
        <taxon>Actinopterygii</taxon>
        <taxon>Neopterygii</taxon>
        <taxon>Teleostei</taxon>
        <taxon>Ostariophysi</taxon>
        <taxon>Siluriformes</taxon>
        <taxon>Sisoridae</taxon>
        <taxon>Sisorinae</taxon>
        <taxon>Bagarius</taxon>
    </lineage>
</organism>
<keyword evidence="3" id="KW-1185">Reference proteome</keyword>
<sequence>MPDLLWASIEYLGFSSSEGGPVLVSLKPGVVSKVSLCKEEEEEVIKTPSVQSHTPNTVQSHTPNTPSRLTLQQLGLTERSRSTEEKHRDIRRDDKNEENNTDTIANTTANSMANSMANGQKDITLCSPPKTENELLQVYYKQQEEIRRLRELLGQRDTLTKKRVKDCRLMRLFGVSALSRVH</sequence>
<reference evidence="2 3" key="1">
    <citation type="journal article" date="2019" name="Genome Biol. Evol.">
        <title>Whole-Genome Sequencing of the Giant Devil Catfish, Bagarius yarrelli.</title>
        <authorList>
            <person name="Jiang W."/>
            <person name="Lv Y."/>
            <person name="Cheng L."/>
            <person name="Yang K."/>
            <person name="Chao B."/>
            <person name="Wang X."/>
            <person name="Li Y."/>
            <person name="Pan X."/>
            <person name="You X."/>
            <person name="Zhang Y."/>
            <person name="Yang J."/>
            <person name="Li J."/>
            <person name="Zhang X."/>
            <person name="Liu S."/>
            <person name="Sun C."/>
            <person name="Yang J."/>
            <person name="Shi Q."/>
        </authorList>
    </citation>
    <scope>NUCLEOTIDE SEQUENCE [LARGE SCALE GENOMIC DNA]</scope>
    <source>
        <strain evidence="2">JWS20170419001</strain>
        <tissue evidence="2">Muscle</tissue>
    </source>
</reference>
<gene>
    <name evidence="2" type="ORF">Baya_16312</name>
</gene>
<name>A0A556VV21_BAGYA</name>
<feature type="compositionally biased region" description="Basic and acidic residues" evidence="1">
    <location>
        <begin position="78"/>
        <end position="98"/>
    </location>
</feature>
<dbReference type="AlphaFoldDB" id="A0A556VV21"/>
<evidence type="ECO:0000256" key="1">
    <source>
        <dbReference type="SAM" id="MobiDB-lite"/>
    </source>
</evidence>
<feature type="compositionally biased region" description="Polar residues" evidence="1">
    <location>
        <begin position="48"/>
        <end position="75"/>
    </location>
</feature>
<accession>A0A556VV21</accession>
<protein>
    <submittedName>
        <fullName evidence="2">Coronin-2A</fullName>
    </submittedName>
</protein>
<comment type="caution">
    <text evidence="2">The sequence shown here is derived from an EMBL/GenBank/DDBJ whole genome shotgun (WGS) entry which is preliminary data.</text>
</comment>
<dbReference type="OrthoDB" id="1850764at2759"/>